<organism evidence="1 2">
    <name type="scientific">Oculimacula yallundae</name>
    <dbReference type="NCBI Taxonomy" id="86028"/>
    <lineage>
        <taxon>Eukaryota</taxon>
        <taxon>Fungi</taxon>
        <taxon>Dikarya</taxon>
        <taxon>Ascomycota</taxon>
        <taxon>Pezizomycotina</taxon>
        <taxon>Leotiomycetes</taxon>
        <taxon>Helotiales</taxon>
        <taxon>Ploettnerulaceae</taxon>
        <taxon>Oculimacula</taxon>
    </lineage>
</organism>
<gene>
    <name evidence="1" type="ORF">VTL71DRAFT_5410</name>
</gene>
<protein>
    <submittedName>
        <fullName evidence="1">Uncharacterized protein</fullName>
    </submittedName>
</protein>
<sequence length="214" mass="23887">MLIRHPSPKVRWVKAGGSFRSTYGQDWQGISSLLTSIIARDVRRRARAPPRGPGHTTRIRAAKASFKTSPKLHRGKPTPWPMVDRAYCTARSRTRCTASNCRQDAAPFELELLLLLLVLIALQSFCFGETRSIKIAGSQRVRDSEEQCATAPDRGLWTGWLPIRLRGSQHTLLQGYHVRGLAYPLLSSPLSGFDTFETGETGERSLGSSRRLTE</sequence>
<comment type="caution">
    <text evidence="1">The sequence shown here is derived from an EMBL/GenBank/DDBJ whole genome shotgun (WGS) entry which is preliminary data.</text>
</comment>
<proteinExistence type="predicted"/>
<reference evidence="1 2" key="1">
    <citation type="journal article" date="2024" name="Commun. Biol.">
        <title>Comparative genomic analysis of thermophilic fungi reveals convergent evolutionary adaptations and gene losses.</title>
        <authorList>
            <person name="Steindorff A.S."/>
            <person name="Aguilar-Pontes M.V."/>
            <person name="Robinson A.J."/>
            <person name="Andreopoulos B."/>
            <person name="LaButti K."/>
            <person name="Kuo A."/>
            <person name="Mondo S."/>
            <person name="Riley R."/>
            <person name="Otillar R."/>
            <person name="Haridas S."/>
            <person name="Lipzen A."/>
            <person name="Grimwood J."/>
            <person name="Schmutz J."/>
            <person name="Clum A."/>
            <person name="Reid I.D."/>
            <person name="Moisan M.C."/>
            <person name="Butler G."/>
            <person name="Nguyen T.T.M."/>
            <person name="Dewar K."/>
            <person name="Conant G."/>
            <person name="Drula E."/>
            <person name="Henrissat B."/>
            <person name="Hansel C."/>
            <person name="Singer S."/>
            <person name="Hutchinson M.I."/>
            <person name="de Vries R.P."/>
            <person name="Natvig D.O."/>
            <person name="Powell A.J."/>
            <person name="Tsang A."/>
            <person name="Grigoriev I.V."/>
        </authorList>
    </citation>
    <scope>NUCLEOTIDE SEQUENCE [LARGE SCALE GENOMIC DNA]</scope>
    <source>
        <strain evidence="1 2">CBS 494.80</strain>
    </source>
</reference>
<dbReference type="EMBL" id="JAZHXI010000015">
    <property type="protein sequence ID" value="KAL2063605.1"/>
    <property type="molecule type" value="Genomic_DNA"/>
</dbReference>
<evidence type="ECO:0000313" key="2">
    <source>
        <dbReference type="Proteomes" id="UP001595075"/>
    </source>
</evidence>
<dbReference type="Proteomes" id="UP001595075">
    <property type="component" value="Unassembled WGS sequence"/>
</dbReference>
<name>A0ABR4C158_9HELO</name>
<accession>A0ABR4C158</accession>
<evidence type="ECO:0000313" key="1">
    <source>
        <dbReference type="EMBL" id="KAL2063605.1"/>
    </source>
</evidence>
<keyword evidence="2" id="KW-1185">Reference proteome</keyword>